<organism evidence="1">
    <name type="scientific">Spongospora subterranea</name>
    <dbReference type="NCBI Taxonomy" id="70186"/>
    <lineage>
        <taxon>Eukaryota</taxon>
        <taxon>Sar</taxon>
        <taxon>Rhizaria</taxon>
        <taxon>Endomyxa</taxon>
        <taxon>Phytomyxea</taxon>
        <taxon>Plasmodiophorida</taxon>
        <taxon>Plasmodiophoridae</taxon>
        <taxon>Spongospora</taxon>
    </lineage>
</organism>
<sequence>MAAIVTALHRLIQTVKIEDEPMQSYIARIQSNMRLLVDSDVTMADLPVAFLLSNIGEEFSATISALDTLDSVSMEKASSLLLMRNYPGVHQLYKRRTSRRLLLSRQQCSACSNARYRFPANLALSTVPKAHTPIHSSSRRN</sequence>
<protein>
    <submittedName>
        <fullName evidence="1">Uncharacterized protein</fullName>
    </submittedName>
</protein>
<reference evidence="1" key="1">
    <citation type="submission" date="2015-04" db="EMBL/GenBank/DDBJ databases">
        <title>The genome sequence of the plant pathogenic Rhizarian Plasmodiophora brassicae reveals insights in its biotrophic life cycle and the origin of chitin synthesis.</title>
        <authorList>
            <person name="Schwelm A."/>
            <person name="Fogelqvist J."/>
            <person name="Knaust A."/>
            <person name="Julke S."/>
            <person name="Lilja T."/>
            <person name="Dhandapani V."/>
            <person name="Bonilla-Rosso G."/>
            <person name="Karlsson M."/>
            <person name="Shevchenko A."/>
            <person name="Choi S.R."/>
            <person name="Kim H.G."/>
            <person name="Park J.Y."/>
            <person name="Lim Y.P."/>
            <person name="Ludwig-Muller J."/>
            <person name="Dixelius C."/>
        </authorList>
    </citation>
    <scope>NUCLEOTIDE SEQUENCE</scope>
    <source>
        <tissue evidence="1">Potato root galls</tissue>
    </source>
</reference>
<dbReference type="EMBL" id="HACM01007757">
    <property type="protein sequence ID" value="CRZ08199.1"/>
    <property type="molecule type" value="Transcribed_RNA"/>
</dbReference>
<dbReference type="AlphaFoldDB" id="A0A0H5RHQ1"/>
<proteinExistence type="predicted"/>
<name>A0A0H5RHQ1_9EUKA</name>
<accession>A0A0H5RHQ1</accession>
<evidence type="ECO:0000313" key="1">
    <source>
        <dbReference type="EMBL" id="CRZ08199.1"/>
    </source>
</evidence>